<dbReference type="AlphaFoldDB" id="U5YGJ7"/>
<proteinExistence type="inferred from homology"/>
<dbReference type="GO" id="GO:0045259">
    <property type="term" value="C:proton-transporting ATP synthase complex"/>
    <property type="evidence" value="ECO:0007669"/>
    <property type="project" value="UniProtKB-KW"/>
</dbReference>
<evidence type="ECO:0000256" key="12">
    <source>
        <dbReference type="ARBA" id="ARBA00023128"/>
    </source>
</evidence>
<protein>
    <recommendedName>
        <fullName evidence="5">ATP synthase protein MI25</fullName>
    </recommendedName>
</protein>
<evidence type="ECO:0000256" key="11">
    <source>
        <dbReference type="ARBA" id="ARBA00023065"/>
    </source>
</evidence>
<reference evidence="15" key="1">
    <citation type="journal article" date="2013" name="Genome Biol. Evol.">
        <title>Tracing the evolution of streptophyte algae and their mitochondrial genome.</title>
        <authorList>
            <person name="Turmel M."/>
            <person name="Otis C."/>
            <person name="Lemieux C."/>
        </authorList>
    </citation>
    <scope>NUCLEOTIDE SEQUENCE</scope>
</reference>
<dbReference type="InterPro" id="IPR008688">
    <property type="entry name" value="ATP_synth_Bsub_B/MI25"/>
</dbReference>
<keyword evidence="8" id="KW-0812">Transmembrane</keyword>
<gene>
    <name evidence="15" type="primary">atp4</name>
</gene>
<evidence type="ECO:0000256" key="1">
    <source>
        <dbReference type="ARBA" id="ARBA00003096"/>
    </source>
</evidence>
<keyword evidence="7" id="KW-0138">CF(0)</keyword>
<keyword evidence="11" id="KW-0406">Ion transport</keyword>
<dbReference type="PANTHER" id="PTHR37774:SF4">
    <property type="entry name" value="ATP SYNTHASE PROTEIN MI25"/>
    <property type="match status" value="1"/>
</dbReference>
<evidence type="ECO:0000256" key="2">
    <source>
        <dbReference type="ARBA" id="ARBA00004304"/>
    </source>
</evidence>
<keyword evidence="9" id="KW-0375">Hydrogen ion transport</keyword>
<evidence type="ECO:0000256" key="9">
    <source>
        <dbReference type="ARBA" id="ARBA00022781"/>
    </source>
</evidence>
<keyword evidence="12 15" id="KW-0496">Mitochondrion</keyword>
<keyword evidence="10" id="KW-1133">Transmembrane helix</keyword>
<evidence type="ECO:0000256" key="10">
    <source>
        <dbReference type="ARBA" id="ARBA00022989"/>
    </source>
</evidence>
<comment type="subunit">
    <text evidence="4">F-type ATPases have 2 components, CF(1) - the catalytic core - and CF(0) - the membrane proton channel. CF(1) has five subunits: alpha(3), beta(3), gamma(1), delta(1), epsilon(1). CF(0) has three main subunits: a, b and c.</text>
</comment>
<dbReference type="Pfam" id="PF05405">
    <property type="entry name" value="Mt_ATP-synt_B"/>
    <property type="match status" value="1"/>
</dbReference>
<evidence type="ECO:0000256" key="4">
    <source>
        <dbReference type="ARBA" id="ARBA00011648"/>
    </source>
</evidence>
<comment type="similarity">
    <text evidence="3">Belongs to the ATPase protein MI25 family.</text>
</comment>
<dbReference type="GO" id="GO:0015078">
    <property type="term" value="F:proton transmembrane transporter activity"/>
    <property type="evidence" value="ECO:0007669"/>
    <property type="project" value="InterPro"/>
</dbReference>
<evidence type="ECO:0000256" key="7">
    <source>
        <dbReference type="ARBA" id="ARBA00022547"/>
    </source>
</evidence>
<dbReference type="GO" id="GO:0031966">
    <property type="term" value="C:mitochondrial membrane"/>
    <property type="evidence" value="ECO:0007669"/>
    <property type="project" value="UniProtKB-SubCell"/>
</dbReference>
<evidence type="ECO:0000256" key="6">
    <source>
        <dbReference type="ARBA" id="ARBA00022448"/>
    </source>
</evidence>
<dbReference type="GO" id="GO:0015986">
    <property type="term" value="P:proton motive force-driven ATP synthesis"/>
    <property type="evidence" value="ECO:0007669"/>
    <property type="project" value="InterPro"/>
</dbReference>
<evidence type="ECO:0000313" key="15">
    <source>
        <dbReference type="EMBL" id="AGZ90196.1"/>
    </source>
</evidence>
<sequence>MIHMNPTFLQNLVSSLQKAFQPDNRLFVRLGILAFLTLSSKHIFIYNEETLILICFIAFIFTCQKMLGESITQSLNERSQLIAQELQNFYNLKEQLVLELIEEHQKQLSIHSFIKKIGQFSLTEVKHVSLQKKKALQSLLKDQIEHKLNTLMSFSNVSNQLQEAISTSFRGAVLEEFYKSKKNFQSVLVKQAVVNLERLANQNKK</sequence>
<dbReference type="GeneID" id="17622521"/>
<dbReference type="PANTHER" id="PTHR37774">
    <property type="entry name" value="ATP SYNTHASE PROTEIN MI25-RELATED"/>
    <property type="match status" value="1"/>
</dbReference>
<evidence type="ECO:0000256" key="13">
    <source>
        <dbReference type="ARBA" id="ARBA00023136"/>
    </source>
</evidence>
<comment type="subcellular location">
    <subcellularLocation>
        <location evidence="2">Mitochondrion membrane</location>
        <topology evidence="2">Single-pass membrane protein</topology>
    </subcellularLocation>
</comment>
<organism evidence="15">
    <name type="scientific">Monomastix sp. (strain OKE-1)</name>
    <dbReference type="NCBI Taxonomy" id="141716"/>
    <lineage>
        <taxon>Eukaryota</taxon>
        <taxon>Viridiplantae</taxon>
        <taxon>Chlorophyta</taxon>
        <taxon>Mamiellophyceae</taxon>
        <taxon>Monomastigales</taxon>
        <taxon>Monomastigaceae</taxon>
        <taxon>Monomastix</taxon>
    </lineage>
</organism>
<evidence type="ECO:0000256" key="5">
    <source>
        <dbReference type="ARBA" id="ARBA00017388"/>
    </source>
</evidence>
<keyword evidence="13" id="KW-0472">Membrane</keyword>
<accession>U5YGJ7</accession>
<comment type="function">
    <text evidence="1">This is one of the chains of the nonenzymatic component (CF(0) subunit) of the mitochondrial ATPase complex.</text>
</comment>
<dbReference type="InterPro" id="IPR044988">
    <property type="entry name" value="MI25_plants"/>
</dbReference>
<geneLocation type="mitochondrion" evidence="15"/>
<keyword evidence="14" id="KW-0066">ATP synthesis</keyword>
<dbReference type="RefSeq" id="YP_008802543.1">
    <property type="nucleotide sequence ID" value="NC_022797.1"/>
</dbReference>
<evidence type="ECO:0000256" key="14">
    <source>
        <dbReference type="ARBA" id="ARBA00023310"/>
    </source>
</evidence>
<dbReference type="EMBL" id="KF060939">
    <property type="protein sequence ID" value="AGZ90196.1"/>
    <property type="molecule type" value="Genomic_DNA"/>
</dbReference>
<evidence type="ECO:0000256" key="8">
    <source>
        <dbReference type="ARBA" id="ARBA00022692"/>
    </source>
</evidence>
<name>U5YGJ7_MONSK</name>
<keyword evidence="6" id="KW-0813">Transport</keyword>
<evidence type="ECO:0000256" key="3">
    <source>
        <dbReference type="ARBA" id="ARBA00009281"/>
    </source>
</evidence>